<organism evidence="4 5">
    <name type="scientific">Splendidivirga corallicola</name>
    <dbReference type="NCBI Taxonomy" id="3051826"/>
    <lineage>
        <taxon>Bacteria</taxon>
        <taxon>Pseudomonadati</taxon>
        <taxon>Bacteroidota</taxon>
        <taxon>Cytophagia</taxon>
        <taxon>Cytophagales</taxon>
        <taxon>Splendidivirgaceae</taxon>
        <taxon>Splendidivirga</taxon>
    </lineage>
</organism>
<dbReference type="Pfam" id="PF04397">
    <property type="entry name" value="LytTR"/>
    <property type="match status" value="1"/>
</dbReference>
<dbReference type="InterPro" id="IPR007492">
    <property type="entry name" value="LytTR_DNA-bd_dom"/>
</dbReference>
<dbReference type="Gene3D" id="3.40.50.2300">
    <property type="match status" value="1"/>
</dbReference>
<dbReference type="PANTHER" id="PTHR37299">
    <property type="entry name" value="TRANSCRIPTIONAL REGULATOR-RELATED"/>
    <property type="match status" value="1"/>
</dbReference>
<dbReference type="SMART" id="SM00448">
    <property type="entry name" value="REC"/>
    <property type="match status" value="1"/>
</dbReference>
<evidence type="ECO:0000256" key="1">
    <source>
        <dbReference type="PROSITE-ProRule" id="PRU00169"/>
    </source>
</evidence>
<keyword evidence="4" id="KW-0238">DNA-binding</keyword>
<dbReference type="Proteomes" id="UP001172082">
    <property type="component" value="Unassembled WGS sequence"/>
</dbReference>
<feature type="domain" description="HTH LytTR-type" evidence="3">
    <location>
        <begin position="143"/>
        <end position="240"/>
    </location>
</feature>
<dbReference type="Pfam" id="PF00072">
    <property type="entry name" value="Response_reg"/>
    <property type="match status" value="1"/>
</dbReference>
<proteinExistence type="predicted"/>
<dbReference type="EMBL" id="JAUJEA010000001">
    <property type="protein sequence ID" value="MDN5199807.1"/>
    <property type="molecule type" value="Genomic_DNA"/>
</dbReference>
<dbReference type="Gene3D" id="2.40.50.1020">
    <property type="entry name" value="LytTr DNA-binding domain"/>
    <property type="match status" value="1"/>
</dbReference>
<evidence type="ECO:0000259" key="3">
    <source>
        <dbReference type="PROSITE" id="PS50930"/>
    </source>
</evidence>
<protein>
    <submittedName>
        <fullName evidence="4">LytTR family DNA-binding domain-containing protein</fullName>
    </submittedName>
</protein>
<dbReference type="PROSITE" id="PS50930">
    <property type="entry name" value="HTH_LYTTR"/>
    <property type="match status" value="1"/>
</dbReference>
<accession>A0ABT8KGG4</accession>
<keyword evidence="5" id="KW-1185">Reference proteome</keyword>
<dbReference type="SMART" id="SM00850">
    <property type="entry name" value="LytTR"/>
    <property type="match status" value="1"/>
</dbReference>
<evidence type="ECO:0000313" key="5">
    <source>
        <dbReference type="Proteomes" id="UP001172082"/>
    </source>
</evidence>
<dbReference type="InterPro" id="IPR001789">
    <property type="entry name" value="Sig_transdc_resp-reg_receiver"/>
</dbReference>
<feature type="modified residue" description="4-aspartylphosphate" evidence="1">
    <location>
        <position position="55"/>
    </location>
</feature>
<gene>
    <name evidence="4" type="ORF">QQ008_00495</name>
</gene>
<name>A0ABT8KGG4_9BACT</name>
<dbReference type="InterPro" id="IPR046947">
    <property type="entry name" value="LytR-like"/>
</dbReference>
<dbReference type="SUPFAM" id="SSF52172">
    <property type="entry name" value="CheY-like"/>
    <property type="match status" value="1"/>
</dbReference>
<feature type="domain" description="Response regulatory" evidence="2">
    <location>
        <begin position="4"/>
        <end position="115"/>
    </location>
</feature>
<reference evidence="4" key="1">
    <citation type="submission" date="2023-06" db="EMBL/GenBank/DDBJ databases">
        <title>Genomic of Parafulvivirga corallium.</title>
        <authorList>
            <person name="Wang G."/>
        </authorList>
    </citation>
    <scope>NUCLEOTIDE SEQUENCE</scope>
    <source>
        <strain evidence="4">BMA10</strain>
    </source>
</reference>
<comment type="caution">
    <text evidence="4">The sequence shown here is derived from an EMBL/GenBank/DDBJ whole genome shotgun (WGS) entry which is preliminary data.</text>
</comment>
<evidence type="ECO:0000313" key="4">
    <source>
        <dbReference type="EMBL" id="MDN5199807.1"/>
    </source>
</evidence>
<dbReference type="PROSITE" id="PS50110">
    <property type="entry name" value="RESPONSE_REGULATORY"/>
    <property type="match status" value="1"/>
</dbReference>
<keyword evidence="1" id="KW-0597">Phosphoprotein</keyword>
<dbReference type="GO" id="GO:0003677">
    <property type="term" value="F:DNA binding"/>
    <property type="evidence" value="ECO:0007669"/>
    <property type="project" value="UniProtKB-KW"/>
</dbReference>
<dbReference type="RefSeq" id="WP_346749839.1">
    <property type="nucleotide sequence ID" value="NZ_JAUJEA010000001.1"/>
</dbReference>
<sequence>MHLKALIIDDEPLAHDVILRYVDDVDFLEIVGQCYLATEALVFLRKQPVDLIFLDIQMPKLMGLDFLRTLNHKPIVIITSAFKEHALESYELDVCDYLLKPFRFDRFLKAVNKAMETHQFKNQSFMAPPDNDVSQNEQDPEFLFIKSDKRLVQVNIHDIQYLESYGNYVKVWQGKEYLLTPRTLTSFEEQLSNEIFIRVHKSFIVNKNHVDYLEGNMVILKSGVSISVGKNYRDVFKRFF</sequence>
<evidence type="ECO:0000259" key="2">
    <source>
        <dbReference type="PROSITE" id="PS50110"/>
    </source>
</evidence>
<dbReference type="PANTHER" id="PTHR37299:SF1">
    <property type="entry name" value="STAGE 0 SPORULATION PROTEIN A HOMOLOG"/>
    <property type="match status" value="1"/>
</dbReference>
<dbReference type="InterPro" id="IPR011006">
    <property type="entry name" value="CheY-like_superfamily"/>
</dbReference>